<dbReference type="AlphaFoldDB" id="A0A7C4KYJ5"/>
<protein>
    <submittedName>
        <fullName evidence="3">CPBP family intramembrane metalloprotease</fullName>
    </submittedName>
</protein>
<feature type="domain" description="CAAX prenyl protease 2/Lysostaphin resistance protein A-like" evidence="2">
    <location>
        <begin position="102"/>
        <end position="193"/>
    </location>
</feature>
<dbReference type="Pfam" id="PF02517">
    <property type="entry name" value="Rce1-like"/>
    <property type="match status" value="1"/>
</dbReference>
<feature type="transmembrane region" description="Helical" evidence="1">
    <location>
        <begin position="133"/>
        <end position="155"/>
    </location>
</feature>
<keyword evidence="1" id="KW-1133">Transmembrane helix</keyword>
<sequence length="214" mass="23749">MNFFILAIPWFLIPTTAGIFVLAGHLLGSQGGYLFGFGFYWLFWCLLIPGVLSGKAKMTAIFRERTPLFSRSNWLAALLWIAIMLIAVMMYAGDFVRAPIILILFAVPLATINGFCEEILWRGIYVKAFPNNPWLAIFYPSVGFAGWHFVPQLLYPADNSLGFVVSTFFLALPYGYIAYRTGSAKWTALSHSLSGVLVLGGFLAPSLLEVLGIF</sequence>
<organism evidence="3">
    <name type="scientific">Bellilinea caldifistulae</name>
    <dbReference type="NCBI Taxonomy" id="360411"/>
    <lineage>
        <taxon>Bacteria</taxon>
        <taxon>Bacillati</taxon>
        <taxon>Chloroflexota</taxon>
        <taxon>Anaerolineae</taxon>
        <taxon>Anaerolineales</taxon>
        <taxon>Anaerolineaceae</taxon>
        <taxon>Bellilinea</taxon>
    </lineage>
</organism>
<keyword evidence="1" id="KW-0812">Transmembrane</keyword>
<proteinExistence type="predicted"/>
<dbReference type="GO" id="GO:0008237">
    <property type="term" value="F:metallopeptidase activity"/>
    <property type="evidence" value="ECO:0007669"/>
    <property type="project" value="UniProtKB-KW"/>
</dbReference>
<keyword evidence="3" id="KW-0482">Metalloprotease</keyword>
<feature type="transmembrane region" description="Helical" evidence="1">
    <location>
        <begin position="186"/>
        <end position="208"/>
    </location>
</feature>
<reference evidence="3" key="1">
    <citation type="journal article" date="2020" name="mSystems">
        <title>Genome- and Community-Level Interaction Insights into Carbon Utilization and Element Cycling Functions of Hydrothermarchaeota in Hydrothermal Sediment.</title>
        <authorList>
            <person name="Zhou Z."/>
            <person name="Liu Y."/>
            <person name="Xu W."/>
            <person name="Pan J."/>
            <person name="Luo Z.H."/>
            <person name="Li M."/>
        </authorList>
    </citation>
    <scope>NUCLEOTIDE SEQUENCE [LARGE SCALE GENOMIC DNA]</scope>
    <source>
        <strain evidence="3">SpSt-556</strain>
    </source>
</reference>
<keyword evidence="1" id="KW-0472">Membrane</keyword>
<evidence type="ECO:0000256" key="1">
    <source>
        <dbReference type="SAM" id="Phobius"/>
    </source>
</evidence>
<dbReference type="GO" id="GO:0004175">
    <property type="term" value="F:endopeptidase activity"/>
    <property type="evidence" value="ECO:0007669"/>
    <property type="project" value="UniProtKB-ARBA"/>
</dbReference>
<feature type="transmembrane region" description="Helical" evidence="1">
    <location>
        <begin position="33"/>
        <end position="52"/>
    </location>
</feature>
<dbReference type="InterPro" id="IPR003675">
    <property type="entry name" value="Rce1/LyrA-like_dom"/>
</dbReference>
<dbReference type="GO" id="GO:0080120">
    <property type="term" value="P:CAAX-box protein maturation"/>
    <property type="evidence" value="ECO:0007669"/>
    <property type="project" value="UniProtKB-ARBA"/>
</dbReference>
<keyword evidence="3" id="KW-0378">Hydrolase</keyword>
<evidence type="ECO:0000259" key="2">
    <source>
        <dbReference type="Pfam" id="PF02517"/>
    </source>
</evidence>
<accession>A0A7C4KYJ5</accession>
<feature type="transmembrane region" description="Helical" evidence="1">
    <location>
        <begin position="98"/>
        <end position="121"/>
    </location>
</feature>
<dbReference type="EMBL" id="DSXR01000042">
    <property type="protein sequence ID" value="HGS86676.1"/>
    <property type="molecule type" value="Genomic_DNA"/>
</dbReference>
<evidence type="ECO:0000313" key="3">
    <source>
        <dbReference type="EMBL" id="HGS86676.1"/>
    </source>
</evidence>
<gene>
    <name evidence="3" type="ORF">ENT17_03560</name>
</gene>
<keyword evidence="3" id="KW-0645">Protease</keyword>
<comment type="caution">
    <text evidence="3">The sequence shown here is derived from an EMBL/GenBank/DDBJ whole genome shotgun (WGS) entry which is preliminary data.</text>
</comment>
<dbReference type="GO" id="GO:0006508">
    <property type="term" value="P:proteolysis"/>
    <property type="evidence" value="ECO:0007669"/>
    <property type="project" value="UniProtKB-KW"/>
</dbReference>
<feature type="transmembrane region" description="Helical" evidence="1">
    <location>
        <begin position="73"/>
        <end position="92"/>
    </location>
</feature>
<name>A0A7C4KYJ5_9CHLR</name>
<feature type="transmembrane region" description="Helical" evidence="1">
    <location>
        <begin position="161"/>
        <end position="179"/>
    </location>
</feature>